<reference evidence="1 2" key="1">
    <citation type="journal article" date="2016" name="G3 (Bethesda)">
        <title>First Draft Assembly and Annotation of the Genome of a California Endemic Oak Quercus lobata Nee (Fagaceae).</title>
        <authorList>
            <person name="Sork V.L."/>
            <person name="Fitz-Gibbon S.T."/>
            <person name="Puiu D."/>
            <person name="Crepeau M."/>
            <person name="Gugger P.F."/>
            <person name="Sherman R."/>
            <person name="Stevens K."/>
            <person name="Langley C.H."/>
            <person name="Pellegrini M."/>
            <person name="Salzberg S.L."/>
        </authorList>
    </citation>
    <scope>NUCLEOTIDE SEQUENCE [LARGE SCALE GENOMIC DNA]</scope>
    <source>
        <strain evidence="1 2">cv. SW786</strain>
    </source>
</reference>
<dbReference type="PANTHER" id="PTHR28052:SF1">
    <property type="entry name" value="UPF0545 PROTEIN C22ORF39"/>
    <property type="match status" value="1"/>
</dbReference>
<accession>A0A7N2KM85</accession>
<dbReference type="Gramene" id="QL01p013949:mrna">
    <property type="protein sequence ID" value="QL01p013949:mrna"/>
    <property type="gene ID" value="QL01p013949"/>
</dbReference>
<dbReference type="Proteomes" id="UP000594261">
    <property type="component" value="Chromosome 1"/>
</dbReference>
<dbReference type="InterPro" id="IPR021475">
    <property type="entry name" value="Pants/Emi1-like"/>
</dbReference>
<dbReference type="Pfam" id="PF11326">
    <property type="entry name" value="PANTS-like"/>
    <property type="match status" value="1"/>
</dbReference>
<sequence length="173" mass="19814">MSTETKASSGLQKRRLSCSTCFDALWFCYSPNTTMADAAIAASHSLFCAKEVNKGVSTIYRFYTATQYILFSRASSSCFRNVCPLPIIIPSLHPCFTPVHQMQQYYRLGVLDNCSEKWSVLYDCLKLKTKQSTEVQEILEARERAKPHIWTIRTPEEASSHWKELYGHLDEPE</sequence>
<dbReference type="PANTHER" id="PTHR28052">
    <property type="entry name" value="UPF0545 PROTEIN C22ORF39"/>
    <property type="match status" value="1"/>
</dbReference>
<dbReference type="OMA" id="WIMRTHE"/>
<evidence type="ECO:0000313" key="1">
    <source>
        <dbReference type="EnsemblPlants" id="QL01p013949:mrna"/>
    </source>
</evidence>
<keyword evidence="2" id="KW-1185">Reference proteome</keyword>
<dbReference type="AlphaFoldDB" id="A0A7N2KM85"/>
<proteinExistence type="predicted"/>
<reference evidence="1" key="2">
    <citation type="submission" date="2021-01" db="UniProtKB">
        <authorList>
            <consortium name="EnsemblPlants"/>
        </authorList>
    </citation>
    <scope>IDENTIFICATION</scope>
</reference>
<dbReference type="InParanoid" id="A0A7N2KM85"/>
<organism evidence="1 2">
    <name type="scientific">Quercus lobata</name>
    <name type="common">Valley oak</name>
    <dbReference type="NCBI Taxonomy" id="97700"/>
    <lineage>
        <taxon>Eukaryota</taxon>
        <taxon>Viridiplantae</taxon>
        <taxon>Streptophyta</taxon>
        <taxon>Embryophyta</taxon>
        <taxon>Tracheophyta</taxon>
        <taxon>Spermatophyta</taxon>
        <taxon>Magnoliopsida</taxon>
        <taxon>eudicotyledons</taxon>
        <taxon>Gunneridae</taxon>
        <taxon>Pentapetalae</taxon>
        <taxon>rosids</taxon>
        <taxon>fabids</taxon>
        <taxon>Fagales</taxon>
        <taxon>Fagaceae</taxon>
        <taxon>Quercus</taxon>
    </lineage>
</organism>
<dbReference type="EnsemblPlants" id="QL01p013949:mrna">
    <property type="protein sequence ID" value="QL01p013949:mrna"/>
    <property type="gene ID" value="QL01p013949"/>
</dbReference>
<dbReference type="FunCoup" id="A0A7N2KM85">
    <property type="interactions" value="717"/>
</dbReference>
<name>A0A7N2KM85_QUELO</name>
<dbReference type="EMBL" id="LRBV02000001">
    <property type="status" value="NOT_ANNOTATED_CDS"/>
    <property type="molecule type" value="Genomic_DNA"/>
</dbReference>
<evidence type="ECO:0000313" key="2">
    <source>
        <dbReference type="Proteomes" id="UP000594261"/>
    </source>
</evidence>
<protein>
    <submittedName>
        <fullName evidence="1">Uncharacterized protein</fullName>
    </submittedName>
</protein>